<dbReference type="InterPro" id="IPR004875">
    <property type="entry name" value="DDE_SF_endonuclease_dom"/>
</dbReference>
<feature type="domain" description="Cyclic nucleotide-binding" evidence="2">
    <location>
        <begin position="421"/>
        <end position="458"/>
    </location>
</feature>
<keyword evidence="4" id="KW-1185">Reference proteome</keyword>
<evidence type="ECO:0000313" key="3">
    <source>
        <dbReference type="EMBL" id="CAH1994993.1"/>
    </source>
</evidence>
<organism evidence="3 4">
    <name type="scientific">Acanthoscelides obtectus</name>
    <name type="common">Bean weevil</name>
    <name type="synonym">Bruchus obtectus</name>
    <dbReference type="NCBI Taxonomy" id="200917"/>
    <lineage>
        <taxon>Eukaryota</taxon>
        <taxon>Metazoa</taxon>
        <taxon>Ecdysozoa</taxon>
        <taxon>Arthropoda</taxon>
        <taxon>Hexapoda</taxon>
        <taxon>Insecta</taxon>
        <taxon>Pterygota</taxon>
        <taxon>Neoptera</taxon>
        <taxon>Endopterygota</taxon>
        <taxon>Coleoptera</taxon>
        <taxon>Polyphaga</taxon>
        <taxon>Cucujiformia</taxon>
        <taxon>Chrysomeloidea</taxon>
        <taxon>Chrysomelidae</taxon>
        <taxon>Bruchinae</taxon>
        <taxon>Bruchini</taxon>
        <taxon>Acanthoscelides</taxon>
    </lineage>
</organism>
<reference evidence="3" key="1">
    <citation type="submission" date="2022-03" db="EMBL/GenBank/DDBJ databases">
        <authorList>
            <person name="Sayadi A."/>
        </authorList>
    </citation>
    <scope>NUCLEOTIDE SEQUENCE</scope>
</reference>
<proteinExistence type="predicted"/>
<dbReference type="PROSITE" id="PS50042">
    <property type="entry name" value="CNMP_BINDING_3"/>
    <property type="match status" value="1"/>
</dbReference>
<dbReference type="GO" id="GO:0003676">
    <property type="term" value="F:nucleic acid binding"/>
    <property type="evidence" value="ECO:0007669"/>
    <property type="project" value="InterPro"/>
</dbReference>
<feature type="region of interest" description="Disordered" evidence="1">
    <location>
        <begin position="521"/>
        <end position="553"/>
    </location>
</feature>
<dbReference type="InterPro" id="IPR018490">
    <property type="entry name" value="cNMP-bd_dom_sf"/>
</dbReference>
<evidence type="ECO:0000256" key="1">
    <source>
        <dbReference type="SAM" id="MobiDB-lite"/>
    </source>
</evidence>
<evidence type="ECO:0000259" key="2">
    <source>
        <dbReference type="PROSITE" id="PS50042"/>
    </source>
</evidence>
<feature type="compositionally biased region" description="Basic and acidic residues" evidence="1">
    <location>
        <begin position="524"/>
        <end position="546"/>
    </location>
</feature>
<dbReference type="InterPro" id="IPR000595">
    <property type="entry name" value="cNMP-bd_dom"/>
</dbReference>
<evidence type="ECO:0000313" key="4">
    <source>
        <dbReference type="Proteomes" id="UP001152888"/>
    </source>
</evidence>
<dbReference type="InterPro" id="IPR014710">
    <property type="entry name" value="RmlC-like_jellyroll"/>
</dbReference>
<dbReference type="SUPFAM" id="SSF51206">
    <property type="entry name" value="cAMP-binding domain-like"/>
    <property type="match status" value="1"/>
</dbReference>
<dbReference type="AlphaFoldDB" id="A0A9P0PV15"/>
<dbReference type="Pfam" id="PF03184">
    <property type="entry name" value="DDE_1"/>
    <property type="match status" value="1"/>
</dbReference>
<accession>A0A9P0PV15</accession>
<sequence length="553" mass="63147">MDTTAIAVIEMGEVVGLQSFSSDYSSKSAKFMASELNGILFLLNKNQISKKENVNWKRQSVRGKSRKKSSEQLKKRAPPGSLFALHPSGWIQMGLFTQWFDHFLEHTKPTQESPILLLLDEHHTHTRNLDVILKAKEHFVSIICWPPHTTHKMQPLDKTVMGALKTDYSEEVRVFMRTTNRSITHFDICELFGNAYLKIQTGERAAKVYSATGIYPVKRNIFSEQAFIAEIALKQKEKVVRRIDDDTSGPSGIRSMPKKICKRRKPTTSSSESQHSSDDNFPLAKLVGKKSRASDQDSSDDDIPVAYLASKEPNSDVICIFCEELFSKILHNAPETTQHNPGKSIESRQKNGEIKTTIPLKFLGRSWRKAVITLKPGGRTLLDYVHFNFITILAACLFFHSSAETPKSQTKIPKYIAYRLVFRQGDKGKCWYAVMSGSVEVRVSRSDTADPKTQILTTKKKQVLRNKISNRTKGHMIKSSVHSCFLYDCEVWTLNARLRNRTVENRYYRRCCDVTNRYTSPTNESRKYSNRRKEILIRPNETDDTGKITSESF</sequence>
<feature type="region of interest" description="Disordered" evidence="1">
    <location>
        <begin position="242"/>
        <end position="282"/>
    </location>
</feature>
<dbReference type="OrthoDB" id="10035668at2759"/>
<gene>
    <name evidence="3" type="ORF">ACAOBT_LOCUS22328</name>
</gene>
<name>A0A9P0PV15_ACAOB</name>
<dbReference type="Proteomes" id="UP001152888">
    <property type="component" value="Unassembled WGS sequence"/>
</dbReference>
<feature type="compositionally biased region" description="Basic residues" evidence="1">
    <location>
        <begin position="256"/>
        <end position="266"/>
    </location>
</feature>
<dbReference type="EMBL" id="CAKOFQ010007210">
    <property type="protein sequence ID" value="CAH1994993.1"/>
    <property type="molecule type" value="Genomic_DNA"/>
</dbReference>
<comment type="caution">
    <text evidence="3">The sequence shown here is derived from an EMBL/GenBank/DDBJ whole genome shotgun (WGS) entry which is preliminary data.</text>
</comment>
<feature type="region of interest" description="Disordered" evidence="1">
    <location>
        <begin position="56"/>
        <end position="80"/>
    </location>
</feature>
<dbReference type="Gene3D" id="2.60.120.10">
    <property type="entry name" value="Jelly Rolls"/>
    <property type="match status" value="1"/>
</dbReference>
<protein>
    <recommendedName>
        <fullName evidence="2">Cyclic nucleotide-binding domain-containing protein</fullName>
    </recommendedName>
</protein>